<dbReference type="KEGG" id="nch:A0U93_14710"/>
<dbReference type="InterPro" id="IPR005895">
    <property type="entry name" value="ABC_transptr_haem_export_CcmA"/>
</dbReference>
<evidence type="ECO:0000313" key="7">
    <source>
        <dbReference type="EMBL" id="AQS88962.1"/>
    </source>
</evidence>
<dbReference type="PANTHER" id="PTHR43499:SF1">
    <property type="entry name" value="ABC TRANSPORTER I FAMILY MEMBER 1"/>
    <property type="match status" value="1"/>
</dbReference>
<dbReference type="GO" id="GO:0022857">
    <property type="term" value="F:transmembrane transporter activity"/>
    <property type="evidence" value="ECO:0007669"/>
    <property type="project" value="InterPro"/>
</dbReference>
<keyword evidence="6" id="KW-0472">Membrane</keyword>
<dbReference type="PANTHER" id="PTHR43499">
    <property type="entry name" value="ABC TRANSPORTER I FAMILY MEMBER 1"/>
    <property type="match status" value="1"/>
</dbReference>
<proteinExistence type="predicted"/>
<dbReference type="GO" id="GO:0017004">
    <property type="term" value="P:cytochrome complex assembly"/>
    <property type="evidence" value="ECO:0007669"/>
    <property type="project" value="UniProtKB-KW"/>
</dbReference>
<dbReference type="SMART" id="SM00382">
    <property type="entry name" value="AAA"/>
    <property type="match status" value="1"/>
</dbReference>
<dbReference type="GO" id="GO:0005524">
    <property type="term" value="F:ATP binding"/>
    <property type="evidence" value="ECO:0007669"/>
    <property type="project" value="UniProtKB-KW"/>
</dbReference>
<gene>
    <name evidence="7" type="ORF">A0U93_14710</name>
</gene>
<dbReference type="InterPro" id="IPR017871">
    <property type="entry name" value="ABC_transporter-like_CS"/>
</dbReference>
<evidence type="ECO:0000256" key="2">
    <source>
        <dbReference type="ARBA" id="ARBA00022741"/>
    </source>
</evidence>
<keyword evidence="4 7" id="KW-0067">ATP-binding</keyword>
<evidence type="ECO:0000256" key="4">
    <source>
        <dbReference type="ARBA" id="ARBA00022840"/>
    </source>
</evidence>
<evidence type="ECO:0000256" key="3">
    <source>
        <dbReference type="ARBA" id="ARBA00022748"/>
    </source>
</evidence>
<organism evidence="7 8">
    <name type="scientific">Neoasaia chiangmaiensis</name>
    <dbReference type="NCBI Taxonomy" id="320497"/>
    <lineage>
        <taxon>Bacteria</taxon>
        <taxon>Pseudomonadati</taxon>
        <taxon>Pseudomonadota</taxon>
        <taxon>Alphaproteobacteria</taxon>
        <taxon>Acetobacterales</taxon>
        <taxon>Acetobacteraceae</taxon>
        <taxon>Neoasaia</taxon>
    </lineage>
</organism>
<sequence length="211" mass="22551">MPEFSFRPHARLTACNIVVIRGERLVLDDVGFDLDDGEALLLTGPNGAGKSTLLRTLAGLRRLDGGKIRWREDEAPVSSSRLAYLGHQDALKPGLTVAENLTLTARLNATDLDTALAQVDLLPLAELPARLLSAGQKRRAAIARVLLADAALWLLDEPSLGLDAAAVEKLGGLLATHRARGGMVIATTHVPLPLPAPRHLALRAPDMVPER</sequence>
<evidence type="ECO:0000256" key="1">
    <source>
        <dbReference type="ARBA" id="ARBA00022448"/>
    </source>
</evidence>
<dbReference type="STRING" id="320497.A0U93_14710"/>
<keyword evidence="8" id="KW-1185">Reference proteome</keyword>
<dbReference type="Proteomes" id="UP000188604">
    <property type="component" value="Chromosome"/>
</dbReference>
<name>A0A1U9KT95_9PROT</name>
<keyword evidence="5" id="KW-1278">Translocase</keyword>
<dbReference type="EMBL" id="CP014691">
    <property type="protein sequence ID" value="AQS88962.1"/>
    <property type="molecule type" value="Genomic_DNA"/>
</dbReference>
<dbReference type="InterPro" id="IPR003593">
    <property type="entry name" value="AAA+_ATPase"/>
</dbReference>
<accession>A0A1U9KT95</accession>
<keyword evidence="3" id="KW-0201">Cytochrome c-type biogenesis</keyword>
<dbReference type="PROSITE" id="PS50893">
    <property type="entry name" value="ABC_TRANSPORTER_2"/>
    <property type="match status" value="1"/>
</dbReference>
<dbReference type="Gene3D" id="3.40.50.300">
    <property type="entry name" value="P-loop containing nucleotide triphosphate hydrolases"/>
    <property type="match status" value="1"/>
</dbReference>
<protein>
    <submittedName>
        <fullName evidence="7">Heme ABC exporter ATP-binding protein CcmA</fullName>
    </submittedName>
</protein>
<dbReference type="PROSITE" id="PS00211">
    <property type="entry name" value="ABC_TRANSPORTER_1"/>
    <property type="match status" value="1"/>
</dbReference>
<keyword evidence="1" id="KW-0813">Transport</keyword>
<evidence type="ECO:0000256" key="5">
    <source>
        <dbReference type="ARBA" id="ARBA00022967"/>
    </source>
</evidence>
<dbReference type="NCBIfam" id="TIGR01189">
    <property type="entry name" value="ccmA"/>
    <property type="match status" value="1"/>
</dbReference>
<dbReference type="InterPro" id="IPR027417">
    <property type="entry name" value="P-loop_NTPase"/>
</dbReference>
<keyword evidence="2" id="KW-0547">Nucleotide-binding</keyword>
<evidence type="ECO:0000256" key="6">
    <source>
        <dbReference type="ARBA" id="ARBA00023136"/>
    </source>
</evidence>
<dbReference type="GO" id="GO:0016887">
    <property type="term" value="F:ATP hydrolysis activity"/>
    <property type="evidence" value="ECO:0007669"/>
    <property type="project" value="InterPro"/>
</dbReference>
<evidence type="ECO:0000313" key="8">
    <source>
        <dbReference type="Proteomes" id="UP000188604"/>
    </source>
</evidence>
<dbReference type="RefSeq" id="WP_077808019.1">
    <property type="nucleotide sequence ID" value="NZ_BJXS01000001.1"/>
</dbReference>
<dbReference type="Pfam" id="PF00005">
    <property type="entry name" value="ABC_tran"/>
    <property type="match status" value="1"/>
</dbReference>
<dbReference type="SUPFAM" id="SSF52540">
    <property type="entry name" value="P-loop containing nucleoside triphosphate hydrolases"/>
    <property type="match status" value="1"/>
</dbReference>
<reference evidence="7 8" key="1">
    <citation type="submission" date="2016-03" db="EMBL/GenBank/DDBJ databases">
        <title>Acetic acid bacteria sequencing.</title>
        <authorList>
            <person name="Brandt J."/>
            <person name="Jakob F."/>
            <person name="Vogel R.F."/>
        </authorList>
    </citation>
    <scope>NUCLEOTIDE SEQUENCE [LARGE SCALE GENOMIC DNA]</scope>
    <source>
        <strain evidence="7 8">NBRC 101099</strain>
    </source>
</reference>
<dbReference type="InterPro" id="IPR003439">
    <property type="entry name" value="ABC_transporter-like_ATP-bd"/>
</dbReference>
<dbReference type="AlphaFoldDB" id="A0A1U9KT95"/>
<dbReference type="OrthoDB" id="9800654at2"/>